<dbReference type="Gene3D" id="3.40.630.10">
    <property type="entry name" value="Zn peptidases"/>
    <property type="match status" value="1"/>
</dbReference>
<evidence type="ECO:0000256" key="2">
    <source>
        <dbReference type="SAM" id="MobiDB-lite"/>
    </source>
</evidence>
<dbReference type="InterPro" id="IPR039373">
    <property type="entry name" value="Peptidase_M28B"/>
</dbReference>
<dbReference type="AlphaFoldDB" id="G0WHS5"/>
<gene>
    <name evidence="6" type="primary">NDAI0K01450</name>
    <name evidence="6" type="ordered locus">NDAI_0K01450</name>
</gene>
<dbReference type="PANTHER" id="PTHR10404">
    <property type="entry name" value="N-ACETYLATED-ALPHA-LINKED ACIDIC DIPEPTIDASE"/>
    <property type="match status" value="1"/>
</dbReference>
<keyword evidence="7" id="KW-1185">Reference proteome</keyword>
<feature type="domain" description="Peptidase M28" evidence="5">
    <location>
        <begin position="429"/>
        <end position="605"/>
    </location>
</feature>
<organism evidence="6 7">
    <name type="scientific">Naumovozyma dairenensis (strain ATCC 10597 / BCRC 20456 / CBS 421 / NBRC 0211 / NRRL Y-12639)</name>
    <name type="common">Saccharomyces dairenensis</name>
    <dbReference type="NCBI Taxonomy" id="1071378"/>
    <lineage>
        <taxon>Eukaryota</taxon>
        <taxon>Fungi</taxon>
        <taxon>Dikarya</taxon>
        <taxon>Ascomycota</taxon>
        <taxon>Saccharomycotina</taxon>
        <taxon>Saccharomycetes</taxon>
        <taxon>Saccharomycetales</taxon>
        <taxon>Saccharomycetaceae</taxon>
        <taxon>Naumovozyma</taxon>
    </lineage>
</organism>
<accession>G0WHS5</accession>
<reference evidence="6 7" key="1">
    <citation type="journal article" date="2011" name="Proc. Natl. Acad. Sci. U.S.A.">
        <title>Evolutionary erosion of yeast sex chromosomes by mating-type switching accidents.</title>
        <authorList>
            <person name="Gordon J.L."/>
            <person name="Armisen D."/>
            <person name="Proux-Wera E."/>
            <person name="Oheigeartaigh S.S."/>
            <person name="Byrne K.P."/>
            <person name="Wolfe K.H."/>
        </authorList>
    </citation>
    <scope>NUCLEOTIDE SEQUENCE [LARGE SCALE GENOMIC DNA]</scope>
    <source>
        <strain evidence="7">ATCC 10597 / BCRC 20456 / CBS 421 / NBRC 0211 / NRRL Y-12639</strain>
    </source>
</reference>
<evidence type="ECO:0000256" key="3">
    <source>
        <dbReference type="SAM" id="Phobius"/>
    </source>
</evidence>
<comment type="similarity">
    <text evidence="1">Belongs to the peptidase M28 family. M28B subfamily.</text>
</comment>
<protein>
    <submittedName>
        <fullName evidence="6">Uncharacterized protein</fullName>
    </submittedName>
</protein>
<dbReference type="PANTHER" id="PTHR10404:SF72">
    <property type="entry name" value="ZINC METALLOPROTEASE TRE2-RELATED"/>
    <property type="match status" value="1"/>
</dbReference>
<keyword evidence="3" id="KW-1133">Transmembrane helix</keyword>
<keyword evidence="3" id="KW-0812">Transmembrane</keyword>
<dbReference type="OrthoDB" id="5841748at2759"/>
<dbReference type="STRING" id="1071378.G0WHS5"/>
<keyword evidence="3" id="KW-0472">Membrane</keyword>
<dbReference type="Pfam" id="PF04253">
    <property type="entry name" value="TFR_dimer"/>
    <property type="match status" value="1"/>
</dbReference>
<evidence type="ECO:0000313" key="7">
    <source>
        <dbReference type="Proteomes" id="UP000000689"/>
    </source>
</evidence>
<dbReference type="InterPro" id="IPR046450">
    <property type="entry name" value="PA_dom_sf"/>
</dbReference>
<dbReference type="Gene3D" id="1.20.930.40">
    <property type="entry name" value="Transferrin receptor-like, dimerisation domain"/>
    <property type="match status" value="1"/>
</dbReference>
<dbReference type="InterPro" id="IPR007365">
    <property type="entry name" value="TFR-like_dimer_dom"/>
</dbReference>
<feature type="transmembrane region" description="Helical" evidence="3">
    <location>
        <begin position="122"/>
        <end position="141"/>
    </location>
</feature>
<dbReference type="Proteomes" id="UP000000689">
    <property type="component" value="Chromosome 11"/>
</dbReference>
<dbReference type="HOGENOM" id="CLU_005688_1_1_1"/>
<dbReference type="Gene3D" id="3.50.30.30">
    <property type="match status" value="1"/>
</dbReference>
<dbReference type="Pfam" id="PF04389">
    <property type="entry name" value="Peptidase_M28"/>
    <property type="match status" value="1"/>
</dbReference>
<sequence length="796" mass="90202">MRLTQNGNNGVSYTGLSNEEPVLNGSSDDTAPSMPAEPPSYDLEMGDSNLLMEQMEIEDSSDNIREPFSDKLSRFRTNFSNNVVIPVQEIIMDPLASLLAMLSEKIDLYLSKIGNPLILRRFFYIFIMSGIAWLVMSSGLLPNGRASGSRGMFSDHSILLEYAKQSLDLSKMERDLEYLSSMPHMSGTKGDTAIAKYIQESYGANGLKLIKDMEYKVHSNYPGKVSLTAWTKGSPNQAIDFPLDEQNFNPLGSNGELQNVNLIYAHKGSLNDLQKLKDDNILKENDKDDDDATKDFVLLMHYDKFVGEQMMAAQELGAKGVIFISEPMGDNKDIVQMRSVGIPQYGTGDALTPGWFGSAKDEINANDSKTIPHIPSLPISRAQGEKLLSLIPNNGVQFEDDRFSGHIGDTKLHMKVENAVRDHHLIHDIVGKFEGREQTDKAIIIGASRNSISRGAMYPNTGTVLLLSLLQLFQEMKYKYDWKPLRNVYFISFGGNELNYAGSTELMEQRLNAMKDEVYTYVDISQLAIWDDEKKLNIQTHSLLYDFFQNDDSKQGFDVSVEHIQQYGDWIPFLANGIPVSVISTPRTKGRELPIYTIEDTFENARGRLRESEAVNDLILYLFHKSLKLIDDPLIPFNIDQYITILEHEMIGMVEKYSDHLNFSKLVDGRNRWKQIAGQWQSWIKIWENIVLHNEGGVEPSLISVHRWTWNKKLCNIGRRQCSPEGLPGREFYKNVVYSPRLWTQDESNGAWVFPSIKDAIHEDNWNLAQEQLDLVGQTFLESAGLFIEETTDVGY</sequence>
<evidence type="ECO:0000256" key="1">
    <source>
        <dbReference type="ARBA" id="ARBA00005634"/>
    </source>
</evidence>
<dbReference type="SUPFAM" id="SSF47672">
    <property type="entry name" value="Transferrin receptor-like dimerisation domain"/>
    <property type="match status" value="1"/>
</dbReference>
<dbReference type="KEGG" id="ndi:NDAI_0K01450"/>
<dbReference type="InterPro" id="IPR036757">
    <property type="entry name" value="TFR-like_dimer_dom_sf"/>
</dbReference>
<dbReference type="SUPFAM" id="SSF52025">
    <property type="entry name" value="PA domain"/>
    <property type="match status" value="1"/>
</dbReference>
<dbReference type="GeneID" id="11497703"/>
<evidence type="ECO:0000259" key="4">
    <source>
        <dbReference type="Pfam" id="PF04253"/>
    </source>
</evidence>
<dbReference type="EMBL" id="HE580277">
    <property type="protein sequence ID" value="CCD27336.1"/>
    <property type="molecule type" value="Genomic_DNA"/>
</dbReference>
<name>G0WHS5_NAUDC</name>
<dbReference type="GO" id="GO:0004180">
    <property type="term" value="F:carboxypeptidase activity"/>
    <property type="evidence" value="ECO:0007669"/>
    <property type="project" value="TreeGrafter"/>
</dbReference>
<feature type="compositionally biased region" description="Polar residues" evidence="2">
    <location>
        <begin position="1"/>
        <end position="17"/>
    </location>
</feature>
<evidence type="ECO:0000259" key="5">
    <source>
        <dbReference type="Pfam" id="PF04389"/>
    </source>
</evidence>
<feature type="domain" description="Transferrin receptor-like dimerisation" evidence="4">
    <location>
        <begin position="661"/>
        <end position="786"/>
    </location>
</feature>
<dbReference type="CDD" id="cd03874">
    <property type="entry name" value="M28_PMSA_TfR_like"/>
    <property type="match status" value="1"/>
</dbReference>
<proteinExistence type="inferred from homology"/>
<dbReference type="eggNOG" id="KOG2195">
    <property type="taxonomic scope" value="Eukaryota"/>
</dbReference>
<dbReference type="OMA" id="RIIDPIY"/>
<evidence type="ECO:0000313" key="6">
    <source>
        <dbReference type="EMBL" id="CCD27336.1"/>
    </source>
</evidence>
<feature type="region of interest" description="Disordered" evidence="2">
    <location>
        <begin position="1"/>
        <end position="40"/>
    </location>
</feature>
<dbReference type="SUPFAM" id="SSF53187">
    <property type="entry name" value="Zn-dependent exopeptidases"/>
    <property type="match status" value="1"/>
</dbReference>
<dbReference type="RefSeq" id="XP_003672579.1">
    <property type="nucleotide sequence ID" value="XM_003672531.1"/>
</dbReference>
<dbReference type="InterPro" id="IPR007484">
    <property type="entry name" value="Peptidase_M28"/>
</dbReference>